<evidence type="ECO:0000313" key="2">
    <source>
        <dbReference type="Proteomes" id="UP001172386"/>
    </source>
</evidence>
<keyword evidence="2" id="KW-1185">Reference proteome</keyword>
<protein>
    <submittedName>
        <fullName evidence="1">Uncharacterized protein</fullName>
    </submittedName>
</protein>
<dbReference type="EMBL" id="JAPDRQ010000038">
    <property type="protein sequence ID" value="KAJ9659625.1"/>
    <property type="molecule type" value="Genomic_DNA"/>
</dbReference>
<sequence>METRSSSQLTKFSRQRFKPSRVSCPAALELLALLPERETATLLLNTYFDRVHWFMLVFHQDEFRSKFNRLYDSRYDLGLVTTHEYFGFTSTLLAAFVIALQHVGTYRRDLLLHAGVDLEDLKQGILGILRAKLLDLLSLSSLEVVQTCVLLGSYYLYHGDPKLAWPICGCGLRIAQSLNLHRSVLKSLPPSERSAKSFHRRNEARKRCWWAIFEIETFCSMLYGYPLSISDKDCDIELPDPSITPQTERLSQSQERGLNNDATLLSYKYLMSKLSIIIKTALTDLYGVCQQSVGKSERASSRNQRLQQLVQSVAELDHRLQHWDKELPSILRLKKARVSNSTYDSLNEIEMDIGASGEKFENHIFQLQAMALKLAFENARILIHRPLISYKLTAHPSSWATQPFTLQSSQVLAPFQNSIQKCRDAALQTADVGSYPIFLYTPTTYAAAFVGMHLFTAGVTLCIMTSLDPLSMQSHESKIGVHRLMQMQLSLQETSILVAQGFSILKKLAVLIMQKETEKLFEFSRPPTHTGQPAQTLQPMPYLPRSPCNGANDTRINAREPSAALPLQIDSAAPQQNQTQAAAFEGMTNKAFPTRTPENFNIDFDENPTVAETLLNLDQGTPPEIPALMETMCLTVVIVMYEFPNHSSTEDDGLPSYSDLSLNSGLIDQEQGWIWGFDYFRNDEEDCIELE</sequence>
<reference evidence="1" key="1">
    <citation type="submission" date="2022-10" db="EMBL/GenBank/DDBJ databases">
        <title>Culturing micro-colonial fungi from biological soil crusts in the Mojave desert and describing Neophaeococcomyces mojavensis, and introducing the new genera and species Taxawa tesnikishii.</title>
        <authorList>
            <person name="Kurbessoian T."/>
            <person name="Stajich J.E."/>
        </authorList>
    </citation>
    <scope>NUCLEOTIDE SEQUENCE</scope>
    <source>
        <strain evidence="1">JES_112</strain>
    </source>
</reference>
<comment type="caution">
    <text evidence="1">The sequence shown here is derived from an EMBL/GenBank/DDBJ whole genome shotgun (WGS) entry which is preliminary data.</text>
</comment>
<gene>
    <name evidence="1" type="ORF">H2198_003038</name>
</gene>
<accession>A0ACC3ACI7</accession>
<proteinExistence type="predicted"/>
<name>A0ACC3ACI7_9EURO</name>
<organism evidence="1 2">
    <name type="scientific">Neophaeococcomyces mojaviensis</name>
    <dbReference type="NCBI Taxonomy" id="3383035"/>
    <lineage>
        <taxon>Eukaryota</taxon>
        <taxon>Fungi</taxon>
        <taxon>Dikarya</taxon>
        <taxon>Ascomycota</taxon>
        <taxon>Pezizomycotina</taxon>
        <taxon>Eurotiomycetes</taxon>
        <taxon>Chaetothyriomycetidae</taxon>
        <taxon>Chaetothyriales</taxon>
        <taxon>Chaetothyriales incertae sedis</taxon>
        <taxon>Neophaeococcomyces</taxon>
    </lineage>
</organism>
<evidence type="ECO:0000313" key="1">
    <source>
        <dbReference type="EMBL" id="KAJ9659625.1"/>
    </source>
</evidence>
<dbReference type="Proteomes" id="UP001172386">
    <property type="component" value="Unassembled WGS sequence"/>
</dbReference>